<dbReference type="PRINTS" id="PR00449">
    <property type="entry name" value="RASTRNSFRMNG"/>
</dbReference>
<evidence type="ECO:0000313" key="5">
    <source>
        <dbReference type="Ensembl" id="ENSLACP00000014400.2"/>
    </source>
</evidence>
<dbReference type="Gene3D" id="3.40.50.300">
    <property type="entry name" value="P-loop containing nucleotide triphosphate hydrolases"/>
    <property type="match status" value="1"/>
</dbReference>
<organism evidence="5 6">
    <name type="scientific">Latimeria chalumnae</name>
    <name type="common">Coelacanth</name>
    <dbReference type="NCBI Taxonomy" id="7897"/>
    <lineage>
        <taxon>Eukaryota</taxon>
        <taxon>Metazoa</taxon>
        <taxon>Chordata</taxon>
        <taxon>Craniata</taxon>
        <taxon>Vertebrata</taxon>
        <taxon>Euteleostomi</taxon>
        <taxon>Coelacanthiformes</taxon>
        <taxon>Coelacanthidae</taxon>
        <taxon>Latimeria</taxon>
    </lineage>
</organism>
<evidence type="ECO:0000256" key="4">
    <source>
        <dbReference type="ARBA" id="ARBA00023288"/>
    </source>
</evidence>
<dbReference type="GeneID" id="102348731"/>
<dbReference type="GO" id="GO:0005525">
    <property type="term" value="F:GTP binding"/>
    <property type="evidence" value="ECO:0007669"/>
    <property type="project" value="UniProtKB-KW"/>
</dbReference>
<dbReference type="PROSITE" id="PS51419">
    <property type="entry name" value="RAB"/>
    <property type="match status" value="1"/>
</dbReference>
<sequence length="210" mass="24135">MVSLWQYQFRIIMLGDSTVGKSSLVKHYTEGIFLDIQTQTVGIDFYVQFVEVEPGVRVKLQFWDTAGQERFRSVTKSYYRSSAGGLLVFDVANRSSFEHIRDWHQEVTEHVQPYGIVLVLVGHKCDLMKERTVSWDEASRLASSLGMQYVETSAKDIINVEKPFEMVAKAIYEPMSRGETGFREGWEGVKCYVKQKEVKQALPPEEKCQC</sequence>
<keyword evidence="2" id="KW-0547">Nucleotide-binding</keyword>
<dbReference type="HOGENOM" id="CLU_041217_23_1_1"/>
<dbReference type="InParanoid" id="H3AXM9"/>
<dbReference type="PROSITE" id="PS51420">
    <property type="entry name" value="RHO"/>
    <property type="match status" value="1"/>
</dbReference>
<dbReference type="PANTHER" id="PTHR47979">
    <property type="entry name" value="DRAB11-RELATED"/>
    <property type="match status" value="1"/>
</dbReference>
<name>H3AXM9_LATCH</name>
<evidence type="ECO:0000256" key="3">
    <source>
        <dbReference type="ARBA" id="ARBA00023134"/>
    </source>
</evidence>
<gene>
    <name evidence="5" type="primary">LOC102348731</name>
</gene>
<evidence type="ECO:0000256" key="1">
    <source>
        <dbReference type="ARBA" id="ARBA00006270"/>
    </source>
</evidence>
<evidence type="ECO:0000256" key="2">
    <source>
        <dbReference type="ARBA" id="ARBA00022741"/>
    </source>
</evidence>
<dbReference type="SMART" id="SM00176">
    <property type="entry name" value="RAN"/>
    <property type="match status" value="1"/>
</dbReference>
<dbReference type="InterPro" id="IPR001806">
    <property type="entry name" value="Small_GTPase"/>
</dbReference>
<dbReference type="SMART" id="SM00173">
    <property type="entry name" value="RAS"/>
    <property type="match status" value="1"/>
</dbReference>
<dbReference type="InterPro" id="IPR005225">
    <property type="entry name" value="Small_GTP-bd"/>
</dbReference>
<dbReference type="EMBL" id="AFYH01045254">
    <property type="status" value="NOT_ANNOTATED_CDS"/>
    <property type="molecule type" value="Genomic_DNA"/>
</dbReference>
<dbReference type="OrthoDB" id="9989112at2759"/>
<reference evidence="5" key="3">
    <citation type="submission" date="2025-09" db="UniProtKB">
        <authorList>
            <consortium name="Ensembl"/>
        </authorList>
    </citation>
    <scope>IDENTIFICATION</scope>
</reference>
<dbReference type="OMA" id="AFYRNCQ"/>
<dbReference type="SMART" id="SM00175">
    <property type="entry name" value="RAB"/>
    <property type="match status" value="1"/>
</dbReference>
<dbReference type="Pfam" id="PF00071">
    <property type="entry name" value="Ras"/>
    <property type="match status" value="1"/>
</dbReference>
<reference evidence="6" key="1">
    <citation type="submission" date="2011-08" db="EMBL/GenBank/DDBJ databases">
        <title>The draft genome of Latimeria chalumnae.</title>
        <authorList>
            <person name="Di Palma F."/>
            <person name="Alfoldi J."/>
            <person name="Johnson J."/>
            <person name="Berlin A."/>
            <person name="Gnerre S."/>
            <person name="Jaffe D."/>
            <person name="MacCallum I."/>
            <person name="Young S."/>
            <person name="Walker B.J."/>
            <person name="Lander E."/>
            <person name="Lindblad-Toh K."/>
        </authorList>
    </citation>
    <scope>NUCLEOTIDE SEQUENCE [LARGE SCALE GENOMIC DNA]</scope>
    <source>
        <strain evidence="6">Wild caught</strain>
    </source>
</reference>
<dbReference type="STRING" id="7897.ENSLACP00000014400"/>
<dbReference type="SUPFAM" id="SSF52540">
    <property type="entry name" value="P-loop containing nucleoside triphosphate hydrolases"/>
    <property type="match status" value="1"/>
</dbReference>
<evidence type="ECO:0000313" key="6">
    <source>
        <dbReference type="Proteomes" id="UP000008672"/>
    </source>
</evidence>
<dbReference type="Bgee" id="ENSLACG00000012674">
    <property type="expression patterns" value="Expressed in pectoral fin and 3 other cell types or tissues"/>
</dbReference>
<keyword evidence="6" id="KW-1185">Reference proteome</keyword>
<reference evidence="5" key="2">
    <citation type="submission" date="2025-08" db="UniProtKB">
        <authorList>
            <consortium name="Ensembl"/>
        </authorList>
    </citation>
    <scope>IDENTIFICATION</scope>
</reference>
<dbReference type="InterPro" id="IPR050209">
    <property type="entry name" value="Rab_GTPases_membrane_traffic"/>
</dbReference>
<proteinExistence type="inferred from homology"/>
<dbReference type="GeneTree" id="ENSGT00940000164873"/>
<comment type="similarity">
    <text evidence="1">Belongs to the small GTPase superfamily. Rab family.</text>
</comment>
<dbReference type="InterPro" id="IPR027417">
    <property type="entry name" value="P-loop_NTPase"/>
</dbReference>
<protein>
    <submittedName>
        <fullName evidence="5">RAB42, member RAS oncogene family</fullName>
    </submittedName>
</protein>
<dbReference type="RefSeq" id="XP_005993186.1">
    <property type="nucleotide sequence ID" value="XM_005993124.3"/>
</dbReference>
<keyword evidence="3" id="KW-0342">GTP-binding</keyword>
<dbReference type="SMART" id="SM00174">
    <property type="entry name" value="RHO"/>
    <property type="match status" value="1"/>
</dbReference>
<dbReference type="NCBIfam" id="TIGR00231">
    <property type="entry name" value="small_GTP"/>
    <property type="match status" value="1"/>
</dbReference>
<dbReference type="Proteomes" id="UP000008672">
    <property type="component" value="Unassembled WGS sequence"/>
</dbReference>
<dbReference type="Ensembl" id="ENSLACT00000014500.2">
    <property type="protein sequence ID" value="ENSLACP00000014400.2"/>
    <property type="gene ID" value="ENSLACG00000012674.2"/>
</dbReference>
<keyword evidence="4" id="KW-0449">Lipoprotein</keyword>
<dbReference type="KEGG" id="lcm:102348731"/>
<accession>H3AXM9</accession>
<dbReference type="PROSITE" id="PS51421">
    <property type="entry name" value="RAS"/>
    <property type="match status" value="1"/>
</dbReference>
<dbReference type="eggNOG" id="KOG0091">
    <property type="taxonomic scope" value="Eukaryota"/>
</dbReference>
<dbReference type="FunFam" id="3.40.50.300:FF:001129">
    <property type="entry name" value="ras-related protein Rab-44 isoform X2"/>
    <property type="match status" value="1"/>
</dbReference>
<dbReference type="GO" id="GO:0003924">
    <property type="term" value="F:GTPase activity"/>
    <property type="evidence" value="ECO:0007669"/>
    <property type="project" value="InterPro"/>
</dbReference>
<dbReference type="AlphaFoldDB" id="H3AXM9"/>